<gene>
    <name evidence="1" type="ORF">NCTC13184_05371</name>
</gene>
<name>A0A378X059_9NOCA</name>
<dbReference type="AlphaFoldDB" id="A0A378X059"/>
<dbReference type="EMBL" id="UGRU01000001">
    <property type="protein sequence ID" value="SUA46838.1"/>
    <property type="molecule type" value="Genomic_DNA"/>
</dbReference>
<accession>A0A378X059</accession>
<evidence type="ECO:0000313" key="1">
    <source>
        <dbReference type="EMBL" id="SUA46838.1"/>
    </source>
</evidence>
<protein>
    <submittedName>
        <fullName evidence="1">Uncharacterized protein</fullName>
    </submittedName>
</protein>
<reference evidence="1 2" key="1">
    <citation type="submission" date="2018-06" db="EMBL/GenBank/DDBJ databases">
        <authorList>
            <consortium name="Pathogen Informatics"/>
            <person name="Doyle S."/>
        </authorList>
    </citation>
    <scope>NUCLEOTIDE SEQUENCE [LARGE SCALE GENOMIC DNA]</scope>
    <source>
        <strain evidence="1 2">NCTC13184</strain>
    </source>
</reference>
<proteinExistence type="predicted"/>
<organism evidence="1 2">
    <name type="scientific">Nocardia africana</name>
    <dbReference type="NCBI Taxonomy" id="134964"/>
    <lineage>
        <taxon>Bacteria</taxon>
        <taxon>Bacillati</taxon>
        <taxon>Actinomycetota</taxon>
        <taxon>Actinomycetes</taxon>
        <taxon>Mycobacteriales</taxon>
        <taxon>Nocardiaceae</taxon>
        <taxon>Nocardia</taxon>
    </lineage>
</organism>
<evidence type="ECO:0000313" key="2">
    <source>
        <dbReference type="Proteomes" id="UP000255082"/>
    </source>
</evidence>
<dbReference type="RefSeq" id="WP_218021772.1">
    <property type="nucleotide sequence ID" value="NZ_JAJFOE010000001.1"/>
</dbReference>
<dbReference type="Proteomes" id="UP000255082">
    <property type="component" value="Unassembled WGS sequence"/>
</dbReference>
<sequence>MSLALPYKIPQPDVVGADGWMLTIDGEELPLPEAFPHWDYQTDLELRRKVTVDIARAREESGLAPGTPLTLAATWRADGSKLKGCLMRQPVPESGVVELSAVLRGADLGGTVVLDTALVLTHRRIGKDRLTAPRRAGSVLWSDRHAIRLQGDATQFPIAIVDFATTPYPENAAWYLEIGSNLEAATMGTILLLVNEKNTVMAEAVQRVKSPRVQDQLVMEALYADVARSMVNHALRDSDFDDEIDYEDDTLGATLQELIGRLFPSRSIEDIRLLADNSPSRFEAELQAAVRLFGGVA</sequence>